<sequence>MVGCKETGIHIIDNPDGTSVKVSYWDGNDEDNQPNIIQIGNRGSYMQVTHNVNFMTKYDSPLIFELENGQKVIFECSKSAQKRDYNGELETDWEGKPRMECLEHKVTQSTVPAIKVGAMASFGI</sequence>
<organism evidence="1">
    <name type="scientific">marine metagenome</name>
    <dbReference type="NCBI Taxonomy" id="408172"/>
    <lineage>
        <taxon>unclassified sequences</taxon>
        <taxon>metagenomes</taxon>
        <taxon>ecological metagenomes</taxon>
    </lineage>
</organism>
<reference evidence="1" key="1">
    <citation type="submission" date="2018-05" db="EMBL/GenBank/DDBJ databases">
        <authorList>
            <person name="Lanie J.A."/>
            <person name="Ng W.-L."/>
            <person name="Kazmierczak K.M."/>
            <person name="Andrzejewski T.M."/>
            <person name="Davidsen T.M."/>
            <person name="Wayne K.J."/>
            <person name="Tettelin H."/>
            <person name="Glass J.I."/>
            <person name="Rusch D."/>
            <person name="Podicherti R."/>
            <person name="Tsui H.-C.T."/>
            <person name="Winkler M.E."/>
        </authorList>
    </citation>
    <scope>NUCLEOTIDE SEQUENCE</scope>
</reference>
<accession>A0A382BXW5</accession>
<dbReference type="EMBL" id="UINC01031782">
    <property type="protein sequence ID" value="SVB18362.1"/>
    <property type="molecule type" value="Genomic_DNA"/>
</dbReference>
<dbReference type="AlphaFoldDB" id="A0A382BXW5"/>
<proteinExistence type="predicted"/>
<protein>
    <submittedName>
        <fullName evidence="1">Uncharacterized protein</fullName>
    </submittedName>
</protein>
<evidence type="ECO:0000313" key="1">
    <source>
        <dbReference type="EMBL" id="SVB18362.1"/>
    </source>
</evidence>
<gene>
    <name evidence="1" type="ORF">METZ01_LOCUS171216</name>
</gene>
<name>A0A382BXW5_9ZZZZ</name>